<feature type="transmembrane region" description="Helical" evidence="6">
    <location>
        <begin position="138"/>
        <end position="159"/>
    </location>
</feature>
<dbReference type="InParanoid" id="A0A2P5HMB3"/>
<evidence type="ECO:0000256" key="2">
    <source>
        <dbReference type="ARBA" id="ARBA00022692"/>
    </source>
</evidence>
<name>A0A2P5HMB3_DIAHE</name>
<keyword evidence="2 6" id="KW-0812">Transmembrane</keyword>
<evidence type="ECO:0000259" key="7">
    <source>
        <dbReference type="Pfam" id="PF00892"/>
    </source>
</evidence>
<dbReference type="SUPFAM" id="SSF103481">
    <property type="entry name" value="Multidrug resistance efflux transporter EmrE"/>
    <property type="match status" value="2"/>
</dbReference>
<dbReference type="InterPro" id="IPR000620">
    <property type="entry name" value="EamA_dom"/>
</dbReference>
<feature type="transmembrane region" description="Helical" evidence="6">
    <location>
        <begin position="289"/>
        <end position="308"/>
    </location>
</feature>
<dbReference type="Proteomes" id="UP000094444">
    <property type="component" value="Unassembled WGS sequence"/>
</dbReference>
<evidence type="ECO:0000256" key="6">
    <source>
        <dbReference type="SAM" id="Phobius"/>
    </source>
</evidence>
<evidence type="ECO:0000313" key="9">
    <source>
        <dbReference type="Proteomes" id="UP000094444"/>
    </source>
</evidence>
<dbReference type="EMBL" id="MAVT02001283">
    <property type="protein sequence ID" value="POS71392.1"/>
    <property type="molecule type" value="Genomic_DNA"/>
</dbReference>
<sequence>MDGSSSRSPVVQEHAYEEEEQSSLIGPDGYDASSKSAGHLVPPMPDSHEEIEIKSQSPPKLLKSIHPWQFSATVHPVDRRPNWYLRPENTTNITVTSKAREFWAENRSCMLVVTSSLFSSAMALFTKLLELGDDGMDAFQILFIRMGVTTIWCTSLLCLKGNPDSLIGPKEVRGLLLFRGISGFFGILGIWTAIKFLSLADASVVTFLTPTIVGIYSAIYLRQPYTPRLVVRGAFIAIRAIGDRCQVLTTTNSFAVCCTLISATALAFAPLVGYDQPHIRFGLPHDPRQWFLVSIITVCGFLAQWLLTAGLGSEKRSHKAPAMIYTGMLWTTGFDRFFLGQSMYWTSFLGCALIVGSAVWVVAMPKPANTPSTARDLENSAGMRALETVATGLEQAQGSVQMQVLHDH</sequence>
<dbReference type="OrthoDB" id="306876at2759"/>
<dbReference type="PANTHER" id="PTHR22911">
    <property type="entry name" value="ACYL-MALONYL CONDENSING ENZYME-RELATED"/>
    <property type="match status" value="1"/>
</dbReference>
<feature type="domain" description="EamA" evidence="7">
    <location>
        <begin position="253"/>
        <end position="362"/>
    </location>
</feature>
<feature type="transmembrane region" description="Helical" evidence="6">
    <location>
        <begin position="247"/>
        <end position="269"/>
    </location>
</feature>
<organism evidence="8 9">
    <name type="scientific">Diaporthe helianthi</name>
    <dbReference type="NCBI Taxonomy" id="158607"/>
    <lineage>
        <taxon>Eukaryota</taxon>
        <taxon>Fungi</taxon>
        <taxon>Dikarya</taxon>
        <taxon>Ascomycota</taxon>
        <taxon>Pezizomycotina</taxon>
        <taxon>Sordariomycetes</taxon>
        <taxon>Sordariomycetidae</taxon>
        <taxon>Diaporthales</taxon>
        <taxon>Diaporthaceae</taxon>
        <taxon>Diaporthe</taxon>
    </lineage>
</organism>
<proteinExistence type="predicted"/>
<reference evidence="8" key="1">
    <citation type="submission" date="2017-09" db="EMBL/GenBank/DDBJ databases">
        <title>Polyketide synthases of a Diaporthe helianthi virulent isolate.</title>
        <authorList>
            <person name="Baroncelli R."/>
        </authorList>
    </citation>
    <scope>NUCLEOTIDE SEQUENCE [LARGE SCALE GENOMIC DNA]</scope>
    <source>
        <strain evidence="8">7/96</strain>
    </source>
</reference>
<dbReference type="PANTHER" id="PTHR22911:SF6">
    <property type="entry name" value="SOLUTE CARRIER FAMILY 35 MEMBER G1"/>
    <property type="match status" value="1"/>
</dbReference>
<keyword evidence="9" id="KW-1185">Reference proteome</keyword>
<protein>
    <submittedName>
        <fullName evidence="8">Integral membrane protein DUF6</fullName>
    </submittedName>
</protein>
<feature type="transmembrane region" description="Helical" evidence="6">
    <location>
        <begin position="344"/>
        <end position="363"/>
    </location>
</feature>
<feature type="transmembrane region" description="Helical" evidence="6">
    <location>
        <begin position="108"/>
        <end position="126"/>
    </location>
</feature>
<feature type="domain" description="EamA" evidence="7">
    <location>
        <begin position="109"/>
        <end position="236"/>
    </location>
</feature>
<gene>
    <name evidence="8" type="ORF">DHEL01_v210217</name>
</gene>
<evidence type="ECO:0000256" key="1">
    <source>
        <dbReference type="ARBA" id="ARBA00004141"/>
    </source>
</evidence>
<keyword evidence="4 6" id="KW-0472">Membrane</keyword>
<evidence type="ECO:0000256" key="5">
    <source>
        <dbReference type="SAM" id="MobiDB-lite"/>
    </source>
</evidence>
<dbReference type="GO" id="GO:0016020">
    <property type="term" value="C:membrane"/>
    <property type="evidence" value="ECO:0007669"/>
    <property type="project" value="UniProtKB-SubCell"/>
</dbReference>
<feature type="region of interest" description="Disordered" evidence="5">
    <location>
        <begin position="1"/>
        <end position="46"/>
    </location>
</feature>
<feature type="transmembrane region" description="Helical" evidence="6">
    <location>
        <begin position="175"/>
        <end position="194"/>
    </location>
</feature>
<accession>A0A2P5HMB3</accession>
<keyword evidence="3 6" id="KW-1133">Transmembrane helix</keyword>
<comment type="subcellular location">
    <subcellularLocation>
        <location evidence="1">Membrane</location>
        <topology evidence="1">Multi-pass membrane protein</topology>
    </subcellularLocation>
</comment>
<comment type="caution">
    <text evidence="8">The sequence shown here is derived from an EMBL/GenBank/DDBJ whole genome shotgun (WGS) entry which is preliminary data.</text>
</comment>
<feature type="transmembrane region" description="Helical" evidence="6">
    <location>
        <begin position="200"/>
        <end position="221"/>
    </location>
</feature>
<dbReference type="Pfam" id="PF00892">
    <property type="entry name" value="EamA"/>
    <property type="match status" value="2"/>
</dbReference>
<evidence type="ECO:0000313" key="8">
    <source>
        <dbReference type="EMBL" id="POS71392.1"/>
    </source>
</evidence>
<dbReference type="AlphaFoldDB" id="A0A2P5HMB3"/>
<dbReference type="InterPro" id="IPR037185">
    <property type="entry name" value="EmrE-like"/>
</dbReference>
<evidence type="ECO:0000256" key="3">
    <source>
        <dbReference type="ARBA" id="ARBA00022989"/>
    </source>
</evidence>
<evidence type="ECO:0000256" key="4">
    <source>
        <dbReference type="ARBA" id="ARBA00023136"/>
    </source>
</evidence>